<feature type="chain" id="PRO_5004550696" description="Response regulatory domain-containing protein" evidence="2">
    <location>
        <begin position="27"/>
        <end position="125"/>
    </location>
</feature>
<comment type="caution">
    <text evidence="4">The sequence shown here is derived from an EMBL/GenBank/DDBJ whole genome shotgun (WGS) entry which is preliminary data.</text>
</comment>
<keyword evidence="2" id="KW-0732">Signal</keyword>
<evidence type="ECO:0000313" key="5">
    <source>
        <dbReference type="Proteomes" id="UP000015453"/>
    </source>
</evidence>
<feature type="domain" description="Response regulatory" evidence="3">
    <location>
        <begin position="1"/>
        <end position="115"/>
    </location>
</feature>
<dbReference type="GO" id="GO:0016301">
    <property type="term" value="F:kinase activity"/>
    <property type="evidence" value="ECO:0007669"/>
    <property type="project" value="UniProtKB-KW"/>
</dbReference>
<comment type="caution">
    <text evidence="1">Lacks conserved residue(s) required for the propagation of feature annotation.</text>
</comment>
<dbReference type="GO" id="GO:0051740">
    <property type="term" value="F:ethylene binding"/>
    <property type="evidence" value="ECO:0007669"/>
    <property type="project" value="TreeGrafter"/>
</dbReference>
<dbReference type="PANTHER" id="PTHR24423">
    <property type="entry name" value="TWO-COMPONENT SENSOR HISTIDINE KINASE"/>
    <property type="match status" value="1"/>
</dbReference>
<dbReference type="GO" id="GO:0046872">
    <property type="term" value="F:metal ion binding"/>
    <property type="evidence" value="ECO:0007669"/>
    <property type="project" value="UniProtKB-KW"/>
</dbReference>
<dbReference type="GO" id="GO:0005524">
    <property type="term" value="F:ATP binding"/>
    <property type="evidence" value="ECO:0007669"/>
    <property type="project" value="UniProtKB-KW"/>
</dbReference>
<dbReference type="InterPro" id="IPR011006">
    <property type="entry name" value="CheY-like_superfamily"/>
</dbReference>
<dbReference type="GO" id="GO:0005783">
    <property type="term" value="C:endoplasmic reticulum"/>
    <property type="evidence" value="ECO:0007669"/>
    <property type="project" value="TreeGrafter"/>
</dbReference>
<gene>
    <name evidence="4" type="ORF">M569_02627</name>
</gene>
<organism evidence="4 5">
    <name type="scientific">Genlisea aurea</name>
    <dbReference type="NCBI Taxonomy" id="192259"/>
    <lineage>
        <taxon>Eukaryota</taxon>
        <taxon>Viridiplantae</taxon>
        <taxon>Streptophyta</taxon>
        <taxon>Embryophyta</taxon>
        <taxon>Tracheophyta</taxon>
        <taxon>Spermatophyta</taxon>
        <taxon>Magnoliopsida</taxon>
        <taxon>eudicotyledons</taxon>
        <taxon>Gunneridae</taxon>
        <taxon>Pentapetalae</taxon>
        <taxon>asterids</taxon>
        <taxon>lamiids</taxon>
        <taxon>Lamiales</taxon>
        <taxon>Lentibulariaceae</taxon>
        <taxon>Genlisea</taxon>
    </lineage>
</organism>
<dbReference type="Proteomes" id="UP000015453">
    <property type="component" value="Unassembled WGS sequence"/>
</dbReference>
<dbReference type="EMBL" id="AUSU01000958">
    <property type="protein sequence ID" value="EPS72132.1"/>
    <property type="molecule type" value="Genomic_DNA"/>
</dbReference>
<dbReference type="OrthoDB" id="1684426at2759"/>
<dbReference type="GO" id="GO:0038199">
    <property type="term" value="F:ethylene receptor activity"/>
    <property type="evidence" value="ECO:0007669"/>
    <property type="project" value="TreeGrafter"/>
</dbReference>
<evidence type="ECO:0000313" key="4">
    <source>
        <dbReference type="EMBL" id="EPS72132.1"/>
    </source>
</evidence>
<sequence>MVTKGLLAHLGCIVVAVSSGDECVRAVSEEDRIVFLATGAASSGDSSDTTAARILDKFSKRGVGGRPSPPPPMIVALAGSGDAALRDRCVRMGMAGVVVKPVSVDMMRSVLSQLLDHGCIGVPPQ</sequence>
<protein>
    <recommendedName>
        <fullName evidence="3">Response regulatory domain-containing protein</fullName>
    </recommendedName>
</protein>
<proteinExistence type="predicted"/>
<dbReference type="PANTHER" id="PTHR24423:SF625">
    <property type="entry name" value="ETHYLENE RESPONSE SENSOR 1"/>
    <property type="match status" value="1"/>
</dbReference>
<dbReference type="AlphaFoldDB" id="S8EHF1"/>
<dbReference type="Gene3D" id="3.40.50.2300">
    <property type="match status" value="1"/>
</dbReference>
<name>S8EHF1_9LAMI</name>
<feature type="signal peptide" evidence="2">
    <location>
        <begin position="1"/>
        <end position="26"/>
    </location>
</feature>
<evidence type="ECO:0000256" key="1">
    <source>
        <dbReference type="PROSITE-ProRule" id="PRU00169"/>
    </source>
</evidence>
<reference evidence="4 5" key="1">
    <citation type="journal article" date="2013" name="BMC Genomics">
        <title>The miniature genome of a carnivorous plant Genlisea aurea contains a low number of genes and short non-coding sequences.</title>
        <authorList>
            <person name="Leushkin E.V."/>
            <person name="Sutormin R.A."/>
            <person name="Nabieva E.R."/>
            <person name="Penin A.A."/>
            <person name="Kondrashov A.S."/>
            <person name="Logacheva M.D."/>
        </authorList>
    </citation>
    <scope>NUCLEOTIDE SEQUENCE [LARGE SCALE GENOMIC DNA]</scope>
</reference>
<evidence type="ECO:0000259" key="3">
    <source>
        <dbReference type="PROSITE" id="PS50110"/>
    </source>
</evidence>
<dbReference type="SUPFAM" id="SSF52172">
    <property type="entry name" value="CheY-like"/>
    <property type="match status" value="1"/>
</dbReference>
<keyword evidence="5" id="KW-1185">Reference proteome</keyword>
<dbReference type="InterPro" id="IPR001789">
    <property type="entry name" value="Sig_transdc_resp-reg_receiver"/>
</dbReference>
<evidence type="ECO:0000256" key="2">
    <source>
        <dbReference type="SAM" id="SignalP"/>
    </source>
</evidence>
<dbReference type="PROSITE" id="PS50110">
    <property type="entry name" value="RESPONSE_REGULATORY"/>
    <property type="match status" value="1"/>
</dbReference>
<accession>S8EHF1</accession>